<proteinExistence type="predicted"/>
<feature type="region of interest" description="Disordered" evidence="1">
    <location>
        <begin position="810"/>
        <end position="894"/>
    </location>
</feature>
<feature type="compositionally biased region" description="Polar residues" evidence="1">
    <location>
        <begin position="313"/>
        <end position="322"/>
    </location>
</feature>
<feature type="compositionally biased region" description="Polar residues" evidence="1">
    <location>
        <begin position="224"/>
        <end position="236"/>
    </location>
</feature>
<reference evidence="2" key="1">
    <citation type="journal article" date="2013" name="Genetics">
        <title>The draft genome and transcriptome of Panagrellus redivivus are shaped by the harsh demands of a free-living lifestyle.</title>
        <authorList>
            <person name="Srinivasan J."/>
            <person name="Dillman A.R."/>
            <person name="Macchietto M.G."/>
            <person name="Heikkinen L."/>
            <person name="Lakso M."/>
            <person name="Fracchia K.M."/>
            <person name="Antoshechkin I."/>
            <person name="Mortazavi A."/>
            <person name="Wong G."/>
            <person name="Sternberg P.W."/>
        </authorList>
    </citation>
    <scope>NUCLEOTIDE SEQUENCE [LARGE SCALE GENOMIC DNA]</scope>
    <source>
        <strain evidence="2">MT8872</strain>
    </source>
</reference>
<dbReference type="Proteomes" id="UP000492821">
    <property type="component" value="Unassembled WGS sequence"/>
</dbReference>
<keyword evidence="2" id="KW-1185">Reference proteome</keyword>
<reference evidence="3" key="2">
    <citation type="submission" date="2020-10" db="UniProtKB">
        <authorList>
            <consortium name="WormBaseParasite"/>
        </authorList>
    </citation>
    <scope>IDENTIFICATION</scope>
</reference>
<feature type="compositionally biased region" description="Acidic residues" evidence="1">
    <location>
        <begin position="878"/>
        <end position="894"/>
    </location>
</feature>
<name>A0A7E4VAL2_PANRE</name>
<evidence type="ECO:0000313" key="2">
    <source>
        <dbReference type="Proteomes" id="UP000492821"/>
    </source>
</evidence>
<evidence type="ECO:0000256" key="1">
    <source>
        <dbReference type="SAM" id="MobiDB-lite"/>
    </source>
</evidence>
<organism evidence="2 3">
    <name type="scientific">Panagrellus redivivus</name>
    <name type="common">Microworm</name>
    <dbReference type="NCBI Taxonomy" id="6233"/>
    <lineage>
        <taxon>Eukaryota</taxon>
        <taxon>Metazoa</taxon>
        <taxon>Ecdysozoa</taxon>
        <taxon>Nematoda</taxon>
        <taxon>Chromadorea</taxon>
        <taxon>Rhabditida</taxon>
        <taxon>Tylenchina</taxon>
        <taxon>Panagrolaimomorpha</taxon>
        <taxon>Panagrolaimoidea</taxon>
        <taxon>Panagrolaimidae</taxon>
        <taxon>Panagrellus</taxon>
    </lineage>
</organism>
<dbReference type="AlphaFoldDB" id="A0A7E4VAL2"/>
<feature type="region of interest" description="Disordered" evidence="1">
    <location>
        <begin position="313"/>
        <end position="340"/>
    </location>
</feature>
<evidence type="ECO:0000313" key="3">
    <source>
        <dbReference type="WBParaSite" id="Pan_g18081.t1"/>
    </source>
</evidence>
<sequence>MQFCCEEISFIVQQNRCNFNITKDRQQATLLFLTHDELKAASLPENIEFKVFGIFRWTDTVNTESLPPGFQSSSSCQIELIRSEINGAMIGVCRSTSKVDVPSIPGLQWWLDYYPNGNSGMQAKTVMIFLRVSMAPVNVELTYSIDNAEKTVFSGRKTEKVTRHDALRDIVQLKHHNPKFKDELNNGALTFVCVSSFTVPTEKVVPRLPSVAFKPITDSISALNSQEPSCSTSIGQPKTDEPLETTVPPNPPSRLSAQIVLTEVDLSDELNNGALTFVCVSSFTVPTEKVVPRLPSVASKPITDLISALNSQEPSCSTSIGQPKTDEPLETTVPPNPPSRLSAQIVLTEVDLSSMMGRCISTSKSDVPNIPGLQWWLDCYPNGDSGLQAKTVMIFLRVSAAPVTVEVKYLVKNTDIENTKTLTFTRLETKFCVVQLRNDSPIFKSGFVDGVITFMFFPSFSHVHQSPSNSAPVFIPKTVTDSCTLPLYATEFFAANIGKLKSTPKRSFPDVPGLQWWLECYPAGNTPKDPIRRMVAFLRASVTPITMTVTYHVPGTSIYRQLTDTIRSESSQGFSHSVIHDKIFAEDVFKAGFINLKCDVTITVPETLIRQQIVSSFVAELMSPVPTTLPASKVSDIASQPTISTTVPTPSLSAVKTPSVKPKITVTDSTFIVLNDKIDLHPRNALKPITTPKRRINEIKNLEWWLEIFPAGNSIKQTKTFIAFVCVSKAPVLIDAVYSFAGTDIKRQIQFKFTSAGARGANVTTSHATLFAANAFTNGYATFKCAVTFNPPQDQQSLVTTTVKPELPNASTVPLKEKRPVMTTVPSSSKVSVELEGAQDRTPPESSNDQPRVLNMSKFCTNSNNLANPNHTSRDSTESDSYESTGDDEEDLESGMTDEELLLHRLKIQEDETNKVLELLKRGSPVLIADGADFL</sequence>
<accession>A0A7E4VAL2</accession>
<feature type="compositionally biased region" description="Polar residues" evidence="1">
    <location>
        <begin position="858"/>
        <end position="871"/>
    </location>
</feature>
<protein>
    <submittedName>
        <fullName evidence="3">MATH domain-containing protein</fullName>
    </submittedName>
</protein>
<dbReference type="WBParaSite" id="Pan_g18081.t1">
    <property type="protein sequence ID" value="Pan_g18081.t1"/>
    <property type="gene ID" value="Pan_g18081"/>
</dbReference>
<feature type="region of interest" description="Disordered" evidence="1">
    <location>
        <begin position="224"/>
        <end position="253"/>
    </location>
</feature>